<dbReference type="InterPro" id="IPR035938">
    <property type="entry name" value="Hemerythrin-like_sf"/>
</dbReference>
<dbReference type="Pfam" id="PF01145">
    <property type="entry name" value="Band_7"/>
    <property type="match status" value="1"/>
</dbReference>
<evidence type="ECO:0000256" key="2">
    <source>
        <dbReference type="ARBA" id="ARBA00022723"/>
    </source>
</evidence>
<dbReference type="Proteomes" id="UP000186817">
    <property type="component" value="Unassembled WGS sequence"/>
</dbReference>
<evidence type="ECO:0000256" key="3">
    <source>
        <dbReference type="ARBA" id="ARBA00023004"/>
    </source>
</evidence>
<dbReference type="InterPro" id="IPR036770">
    <property type="entry name" value="Ankyrin_rpt-contain_sf"/>
</dbReference>
<keyword evidence="7" id="KW-1185">Reference proteome</keyword>
<keyword evidence="4" id="KW-0040">ANK repeat</keyword>
<dbReference type="InterPro" id="IPR002110">
    <property type="entry name" value="Ankyrin_rpt"/>
</dbReference>
<comment type="caution">
    <text evidence="6">The sequence shown here is derived from an EMBL/GenBank/DDBJ whole genome shotgun (WGS) entry which is preliminary data.</text>
</comment>
<evidence type="ECO:0000313" key="6">
    <source>
        <dbReference type="EMBL" id="OLP85270.1"/>
    </source>
</evidence>
<dbReference type="SUPFAM" id="SSF47188">
    <property type="entry name" value="Hemerythrin-like"/>
    <property type="match status" value="1"/>
</dbReference>
<evidence type="ECO:0000313" key="7">
    <source>
        <dbReference type="Proteomes" id="UP000186817"/>
    </source>
</evidence>
<dbReference type="SUPFAM" id="SSF48403">
    <property type="entry name" value="Ankyrin repeat"/>
    <property type="match status" value="1"/>
</dbReference>
<name>A0A1Q9CQT3_SYMMI</name>
<dbReference type="OrthoDB" id="568338at2759"/>
<keyword evidence="3" id="KW-0408">Iron</keyword>
<keyword evidence="2" id="KW-0479">Metal-binding</keyword>
<dbReference type="GO" id="GO:0046872">
    <property type="term" value="F:metal ion binding"/>
    <property type="evidence" value="ECO:0007669"/>
    <property type="project" value="UniProtKB-KW"/>
</dbReference>
<dbReference type="EMBL" id="LSRX01000985">
    <property type="protein sequence ID" value="OLP85270.1"/>
    <property type="molecule type" value="Genomic_DNA"/>
</dbReference>
<accession>A0A1Q9CQT3</accession>
<dbReference type="SMART" id="SM00248">
    <property type="entry name" value="ANK"/>
    <property type="match status" value="2"/>
</dbReference>
<dbReference type="InterPro" id="IPR036249">
    <property type="entry name" value="Thioredoxin-like_sf"/>
</dbReference>
<comment type="similarity">
    <text evidence="1">Belongs to the hemerythrin family.</text>
</comment>
<dbReference type="InterPro" id="IPR001107">
    <property type="entry name" value="Band_7"/>
</dbReference>
<dbReference type="SUPFAM" id="SSF52833">
    <property type="entry name" value="Thioredoxin-like"/>
    <property type="match status" value="1"/>
</dbReference>
<protein>
    <recommendedName>
        <fullName evidence="5">Band 7 domain-containing protein</fullName>
    </recommendedName>
</protein>
<evidence type="ECO:0000256" key="1">
    <source>
        <dbReference type="ARBA" id="ARBA00010587"/>
    </source>
</evidence>
<dbReference type="Gene3D" id="1.20.120.50">
    <property type="entry name" value="Hemerythrin-like"/>
    <property type="match status" value="1"/>
</dbReference>
<dbReference type="Gene3D" id="3.40.30.10">
    <property type="entry name" value="Glutaredoxin"/>
    <property type="match status" value="1"/>
</dbReference>
<feature type="repeat" description="ANK" evidence="4">
    <location>
        <begin position="449"/>
        <end position="481"/>
    </location>
</feature>
<organism evidence="6 7">
    <name type="scientific">Symbiodinium microadriaticum</name>
    <name type="common">Dinoflagellate</name>
    <name type="synonym">Zooxanthella microadriatica</name>
    <dbReference type="NCBI Taxonomy" id="2951"/>
    <lineage>
        <taxon>Eukaryota</taxon>
        <taxon>Sar</taxon>
        <taxon>Alveolata</taxon>
        <taxon>Dinophyceae</taxon>
        <taxon>Suessiales</taxon>
        <taxon>Symbiodiniaceae</taxon>
        <taxon>Symbiodinium</taxon>
    </lineage>
</organism>
<feature type="domain" description="Band 7" evidence="5">
    <location>
        <begin position="1152"/>
        <end position="1325"/>
    </location>
</feature>
<reference evidence="6 7" key="1">
    <citation type="submission" date="2016-02" db="EMBL/GenBank/DDBJ databases">
        <title>Genome analysis of coral dinoflagellate symbionts highlights evolutionary adaptations to a symbiotic lifestyle.</title>
        <authorList>
            <person name="Aranda M."/>
            <person name="Li Y."/>
            <person name="Liew Y.J."/>
            <person name="Baumgarten S."/>
            <person name="Simakov O."/>
            <person name="Wilson M."/>
            <person name="Piel J."/>
            <person name="Ashoor H."/>
            <person name="Bougouffa S."/>
            <person name="Bajic V.B."/>
            <person name="Ryu T."/>
            <person name="Ravasi T."/>
            <person name="Bayer T."/>
            <person name="Micklem G."/>
            <person name="Kim H."/>
            <person name="Bhak J."/>
            <person name="Lajeunesse T.C."/>
            <person name="Voolstra C.R."/>
        </authorList>
    </citation>
    <scope>NUCLEOTIDE SEQUENCE [LARGE SCALE GENOMIC DNA]</scope>
    <source>
        <strain evidence="6 7">CCMP2467</strain>
    </source>
</reference>
<evidence type="ECO:0000256" key="4">
    <source>
        <dbReference type="PROSITE-ProRule" id="PRU00023"/>
    </source>
</evidence>
<dbReference type="CDD" id="cd12107">
    <property type="entry name" value="Hemerythrin"/>
    <property type="match status" value="1"/>
</dbReference>
<gene>
    <name evidence="6" type="ORF">AK812_SmicGene33749</name>
</gene>
<dbReference type="InterPro" id="IPR012827">
    <property type="entry name" value="Hemerythrin_metal-bd"/>
</dbReference>
<sequence>MEELKLAISALDFGATSKLLQELPDAQNALCATDEDGQTLLHLCADALGEVDPVSDEGFNVLKLLLGRRANPCSLNSLGESPLILAARATAGAFAQAAQELGNGRLLPVRHLLEDAAYSHEEQLLLAEALLQETTHDEVQSSQRTRRTDMVSTNFMTTLSAQDHICREFQSISGTITRCGQLQLTKQSIYKSVVNQEAAGSPTWFALYALRASSTKPKEAAKKSFDSLSEETQMLASPTITAESRKLVGAGYAPPWSRKEDVTRSVIRNRKVTEAVNEKKEVEAAEHTFQPKINERSKAIFRSPKKAIPMRKSTPCAQKSPAFGRGFPAKHSCSNDAWLQTAKVTSQSDSAGAKPRMLAQELEQIEGLHVKEADELAVLEELVYFTCEPNRRVQADGDAAYQAGLEEQLEQLVAVAAPEGLAEKHESLRLSCAKRVYARADPDTADDLTGETALMEAACGGDSALCHLLLEQNADPTRLSAAGKLARDFVPVDDPQRSSFLQLLAPKIQEASSSRPVDKRDPKQLEEAKRSLLSQALDEHMGNRLSAVCPRRLSNSAQARRAMAAAGAPEVSFELVSPYPEAKPLQKKVSLCDYKGKPTVIHFYTSCGCWPCAQQMNSWAAEGVFDCNFLCICVLGDRSAYGLCKEMSNQMKLTHCVNGFVESARDMPTYGQLGCQGFIILDKEHKVVSEGTSPFMQVRALAFQHVEALLNSVCKNLPLPDLCPGEEVQLVKAPAGLEKLQGYRGICTRADGDKVDFGFMDGPMQGKVIAVPRSSVERLEPMDEESMQTCSDGTCGQGCSTSTSKGCQQAEDGSCNGGKCKPGMGCEAGYNSGTECDPSACDRAECKIDPSFVSQALDLVSVKVASMDSEHEECAIALRRLVETRSREVLEEVLRCLSDHFAHEEALFEEHGFGVHVNEKLSAKTSHANEHRRLLDKVRKQLSRGPSVPATFVRELLQDVVVRGGCFERLFDADCPGAPQQAVDHQKPPEPDERAEKCARLLVEQQDSPADVASEFAAKALQACLREAVRNSEVATFERLLRAKDRSGDSISSWGSTLFGLDASGYPATFPSCAIRQPWYQQVAPRAGWTSRCANMGIENIQIFKACGCFCCCFWLVFGVVAAVLSLRSMEQGKYAVNLIWLSQSILDEPETEAGMKFIGLGNSLLEYPSTFQTMYFTSSTQGVQATSQSAFPPIVKTPIRARSADGLEMYVTVSFQWKLEPQALTPLYYLLGEEGYDDAFVRFARAAIISTCSHFPADMYFTNRTIIIAAMLEDLERNFQLPDKGLQANIKGLQLQEVDLPDEFDVEIGQTQAQLQELEVAFAERVEREVAMQTELLVSTQQVLRNLETQRGESEGVLELNQAEVDQLLLFQERQALANNAILQQFENDTQPFERLFELMEVRLLDGHNSDNLMFSL</sequence>
<dbReference type="Gene3D" id="1.25.40.20">
    <property type="entry name" value="Ankyrin repeat-containing domain"/>
    <property type="match status" value="2"/>
</dbReference>
<evidence type="ECO:0000259" key="5">
    <source>
        <dbReference type="Pfam" id="PF01145"/>
    </source>
</evidence>
<dbReference type="PROSITE" id="PS50088">
    <property type="entry name" value="ANK_REPEAT"/>
    <property type="match status" value="1"/>
</dbReference>
<proteinExistence type="inferred from homology"/>
<dbReference type="Pfam" id="PF00023">
    <property type="entry name" value="Ank"/>
    <property type="match status" value="1"/>
</dbReference>